<protein>
    <submittedName>
        <fullName evidence="1">Predicted protein</fullName>
    </submittedName>
</protein>
<sequence>MEATLHTYPHGYVAELDGPVGVDDDGEGVDGEAVLVHDPCRLGALGQAALVEDESLLDADALAGGGVVDGLVGAGGLPVAGAGGAVGADAVRVLAVPRAEEVPLAVTVHRLGCSFIDHQSPTMVSRQSRDRIQR</sequence>
<name>F2D763_HORVV</name>
<accession>F2D763</accession>
<proteinExistence type="evidence at transcript level"/>
<reference evidence="1" key="1">
    <citation type="journal article" date="2011" name="Plant Physiol.">
        <title>Comprehensive sequence analysis of 24,783 barley full-length cDNAs derived from 12 clone libraries.</title>
        <authorList>
            <person name="Matsumoto T."/>
            <person name="Tanaka T."/>
            <person name="Sakai H."/>
            <person name="Amano N."/>
            <person name="Kanamori H."/>
            <person name="Kurita K."/>
            <person name="Kikuta A."/>
            <person name="Kamiya K."/>
            <person name="Yamamoto M."/>
            <person name="Ikawa H."/>
            <person name="Fujii N."/>
            <person name="Hori K."/>
            <person name="Itoh T."/>
            <person name="Sato K."/>
        </authorList>
    </citation>
    <scope>NUCLEOTIDE SEQUENCE</scope>
    <source>
        <tissue evidence="1">Shoot</tissue>
    </source>
</reference>
<evidence type="ECO:0000313" key="1">
    <source>
        <dbReference type="EMBL" id="BAJ90934.1"/>
    </source>
</evidence>
<dbReference type="EMBL" id="AK359725">
    <property type="protein sequence ID" value="BAJ90934.1"/>
    <property type="molecule type" value="mRNA"/>
</dbReference>
<organism evidence="1">
    <name type="scientific">Hordeum vulgare subsp. vulgare</name>
    <name type="common">Domesticated barley</name>
    <dbReference type="NCBI Taxonomy" id="112509"/>
    <lineage>
        <taxon>Eukaryota</taxon>
        <taxon>Viridiplantae</taxon>
        <taxon>Streptophyta</taxon>
        <taxon>Embryophyta</taxon>
        <taxon>Tracheophyta</taxon>
        <taxon>Spermatophyta</taxon>
        <taxon>Magnoliopsida</taxon>
        <taxon>Liliopsida</taxon>
        <taxon>Poales</taxon>
        <taxon>Poaceae</taxon>
        <taxon>BOP clade</taxon>
        <taxon>Pooideae</taxon>
        <taxon>Triticodae</taxon>
        <taxon>Triticeae</taxon>
        <taxon>Hordeinae</taxon>
        <taxon>Hordeum</taxon>
    </lineage>
</organism>
<dbReference type="AlphaFoldDB" id="F2D763"/>